<evidence type="ECO:0000313" key="2">
    <source>
        <dbReference type="Proteomes" id="UP000824469"/>
    </source>
</evidence>
<gene>
    <name evidence="1" type="ORF">KI387_041244</name>
</gene>
<accession>A0AA38CAL9</accession>
<evidence type="ECO:0000313" key="1">
    <source>
        <dbReference type="EMBL" id="KAH9293557.1"/>
    </source>
</evidence>
<dbReference type="AlphaFoldDB" id="A0AA38CAL9"/>
<keyword evidence="2" id="KW-1185">Reference proteome</keyword>
<sequence>MSRNDDDVALPFINSFPWRVSTNLRDRCQGTLITEQRRSDLECSEIYIYPVRIFTNRRDPIIDIALYLYYIALYLYRPRPGPDRLGRI</sequence>
<name>A0AA38CAL9_TAXCH</name>
<proteinExistence type="predicted"/>
<dbReference type="Proteomes" id="UP000824469">
    <property type="component" value="Unassembled WGS sequence"/>
</dbReference>
<organism evidence="1 2">
    <name type="scientific">Taxus chinensis</name>
    <name type="common">Chinese yew</name>
    <name type="synonym">Taxus wallichiana var. chinensis</name>
    <dbReference type="NCBI Taxonomy" id="29808"/>
    <lineage>
        <taxon>Eukaryota</taxon>
        <taxon>Viridiplantae</taxon>
        <taxon>Streptophyta</taxon>
        <taxon>Embryophyta</taxon>
        <taxon>Tracheophyta</taxon>
        <taxon>Spermatophyta</taxon>
        <taxon>Pinopsida</taxon>
        <taxon>Pinidae</taxon>
        <taxon>Conifers II</taxon>
        <taxon>Cupressales</taxon>
        <taxon>Taxaceae</taxon>
        <taxon>Taxus</taxon>
    </lineage>
</organism>
<comment type="caution">
    <text evidence="1">The sequence shown here is derived from an EMBL/GenBank/DDBJ whole genome shotgun (WGS) entry which is preliminary data.</text>
</comment>
<dbReference type="EMBL" id="JAHRHJ020001009">
    <property type="protein sequence ID" value="KAH9293557.1"/>
    <property type="molecule type" value="Genomic_DNA"/>
</dbReference>
<feature type="non-terminal residue" evidence="1">
    <location>
        <position position="88"/>
    </location>
</feature>
<protein>
    <submittedName>
        <fullName evidence="1">Uncharacterized protein</fullName>
    </submittedName>
</protein>
<reference evidence="1 2" key="1">
    <citation type="journal article" date="2021" name="Nat. Plants">
        <title>The Taxus genome provides insights into paclitaxel biosynthesis.</title>
        <authorList>
            <person name="Xiong X."/>
            <person name="Gou J."/>
            <person name="Liao Q."/>
            <person name="Li Y."/>
            <person name="Zhou Q."/>
            <person name="Bi G."/>
            <person name="Li C."/>
            <person name="Du R."/>
            <person name="Wang X."/>
            <person name="Sun T."/>
            <person name="Guo L."/>
            <person name="Liang H."/>
            <person name="Lu P."/>
            <person name="Wu Y."/>
            <person name="Zhang Z."/>
            <person name="Ro D.K."/>
            <person name="Shang Y."/>
            <person name="Huang S."/>
            <person name="Yan J."/>
        </authorList>
    </citation>
    <scope>NUCLEOTIDE SEQUENCE [LARGE SCALE GENOMIC DNA]</scope>
    <source>
        <strain evidence="1">Ta-2019</strain>
    </source>
</reference>